<feature type="domain" description="NTP pyrophosphohydrolase MazG-like" evidence="1">
    <location>
        <begin position="30"/>
        <end position="107"/>
    </location>
</feature>
<dbReference type="NCBIfam" id="TIGR00444">
    <property type="entry name" value="mazG"/>
    <property type="match status" value="1"/>
</dbReference>
<dbReference type="GO" id="GO:0046047">
    <property type="term" value="P:TTP catabolic process"/>
    <property type="evidence" value="ECO:0007669"/>
    <property type="project" value="TreeGrafter"/>
</dbReference>
<organism evidence="2 3">
    <name type="scientific">Candidatus Egerieimonas intestinavium</name>
    <dbReference type="NCBI Taxonomy" id="2840777"/>
    <lineage>
        <taxon>Bacteria</taxon>
        <taxon>Bacillati</taxon>
        <taxon>Bacillota</taxon>
        <taxon>Clostridia</taxon>
        <taxon>Lachnospirales</taxon>
        <taxon>Lachnospiraceae</taxon>
        <taxon>Lachnospiraceae incertae sedis</taxon>
        <taxon>Candidatus Egerieimonas</taxon>
    </lineage>
</organism>
<protein>
    <submittedName>
        <fullName evidence="2">MazG family protein</fullName>
    </submittedName>
</protein>
<dbReference type="InterPro" id="IPR004518">
    <property type="entry name" value="MazG-like_dom"/>
</dbReference>
<dbReference type="Pfam" id="PF03819">
    <property type="entry name" value="MazG"/>
    <property type="match status" value="1"/>
</dbReference>
<gene>
    <name evidence="2" type="ORF">IAB98_05125</name>
</gene>
<name>A0A9D1EIU9_9FIRM</name>
<evidence type="ECO:0000313" key="3">
    <source>
        <dbReference type="Proteomes" id="UP000886841"/>
    </source>
</evidence>
<dbReference type="CDD" id="cd11528">
    <property type="entry name" value="NTP-PPase_MazG_Nterm"/>
    <property type="match status" value="1"/>
</dbReference>
<dbReference type="GO" id="GO:0006950">
    <property type="term" value="P:response to stress"/>
    <property type="evidence" value="ECO:0007669"/>
    <property type="project" value="UniProtKB-ARBA"/>
</dbReference>
<reference evidence="2" key="2">
    <citation type="journal article" date="2021" name="PeerJ">
        <title>Extensive microbial diversity within the chicken gut microbiome revealed by metagenomics and culture.</title>
        <authorList>
            <person name="Gilroy R."/>
            <person name="Ravi A."/>
            <person name="Getino M."/>
            <person name="Pursley I."/>
            <person name="Horton D.L."/>
            <person name="Alikhan N.F."/>
            <person name="Baker D."/>
            <person name="Gharbi K."/>
            <person name="Hall N."/>
            <person name="Watson M."/>
            <person name="Adriaenssens E.M."/>
            <person name="Foster-Nyarko E."/>
            <person name="Jarju S."/>
            <person name="Secka A."/>
            <person name="Antonio M."/>
            <person name="Oren A."/>
            <person name="Chaudhuri R.R."/>
            <person name="La Ragione R."/>
            <person name="Hildebrand F."/>
            <person name="Pallen M.J."/>
        </authorList>
    </citation>
    <scope>NUCLEOTIDE SEQUENCE</scope>
    <source>
        <strain evidence="2">ChiSxjej1B13-7041</strain>
    </source>
</reference>
<dbReference type="SUPFAM" id="SSF101386">
    <property type="entry name" value="all-alpha NTP pyrophosphatases"/>
    <property type="match status" value="1"/>
</dbReference>
<dbReference type="GO" id="GO:0046081">
    <property type="term" value="P:dUTP catabolic process"/>
    <property type="evidence" value="ECO:0007669"/>
    <property type="project" value="TreeGrafter"/>
</dbReference>
<dbReference type="AlphaFoldDB" id="A0A9D1EIU9"/>
<dbReference type="GO" id="GO:0046076">
    <property type="term" value="P:dTTP catabolic process"/>
    <property type="evidence" value="ECO:0007669"/>
    <property type="project" value="TreeGrafter"/>
</dbReference>
<accession>A0A9D1EIU9</accession>
<dbReference type="InterPro" id="IPR011551">
    <property type="entry name" value="NTP_PyrPHydrolase_MazG"/>
</dbReference>
<proteinExistence type="predicted"/>
<dbReference type="Proteomes" id="UP000886841">
    <property type="component" value="Unassembled WGS sequence"/>
</dbReference>
<dbReference type="GO" id="GO:0006203">
    <property type="term" value="P:dGTP catabolic process"/>
    <property type="evidence" value="ECO:0007669"/>
    <property type="project" value="TreeGrafter"/>
</dbReference>
<dbReference type="GO" id="GO:0046061">
    <property type="term" value="P:dATP catabolic process"/>
    <property type="evidence" value="ECO:0007669"/>
    <property type="project" value="TreeGrafter"/>
</dbReference>
<evidence type="ECO:0000259" key="1">
    <source>
        <dbReference type="Pfam" id="PF03819"/>
    </source>
</evidence>
<dbReference type="FunFam" id="1.10.287.1080:FF:000001">
    <property type="entry name" value="Nucleoside triphosphate pyrophosphohydrolase"/>
    <property type="match status" value="1"/>
</dbReference>
<evidence type="ECO:0000313" key="2">
    <source>
        <dbReference type="EMBL" id="HIR92783.1"/>
    </source>
</evidence>
<sequence length="235" mass="26617">MADRQYTFDELCSIVERLRSPGGCPWDRAQTHESLKPCLLEETYEVLEGIDRLEKTGSHDNLCEELGDLLLQVLMHSRIAQEDGRFTLEDVISGISRKMIRRHPHVFGEERQALAQEVPGSWEAIKKQEKQGRSLKQELEDIPLQLPALARAQKIQKKLAGAGGREISRRELLEKMKACLESLQDAPAREEPGGELLWLAADLLRRDGVYAELALEAVSQEKISAQRAQKPEDEE</sequence>
<dbReference type="GO" id="GO:0047429">
    <property type="term" value="F:nucleoside triphosphate diphosphatase activity"/>
    <property type="evidence" value="ECO:0007669"/>
    <property type="project" value="TreeGrafter"/>
</dbReference>
<dbReference type="EMBL" id="DVHU01000045">
    <property type="protein sequence ID" value="HIR92783.1"/>
    <property type="molecule type" value="Genomic_DNA"/>
</dbReference>
<reference evidence="2" key="1">
    <citation type="submission" date="2020-10" db="EMBL/GenBank/DDBJ databases">
        <authorList>
            <person name="Gilroy R."/>
        </authorList>
    </citation>
    <scope>NUCLEOTIDE SEQUENCE</scope>
    <source>
        <strain evidence="2">ChiSxjej1B13-7041</strain>
    </source>
</reference>
<dbReference type="Gene3D" id="1.10.287.1080">
    <property type="entry name" value="MazG-like"/>
    <property type="match status" value="2"/>
</dbReference>
<dbReference type="InterPro" id="IPR048015">
    <property type="entry name" value="NTP-PPase_MazG-like_N"/>
</dbReference>
<dbReference type="PANTHER" id="PTHR30522:SF0">
    <property type="entry name" value="NUCLEOSIDE TRIPHOSPHATE PYROPHOSPHOHYDROLASE"/>
    <property type="match status" value="1"/>
</dbReference>
<dbReference type="PANTHER" id="PTHR30522">
    <property type="entry name" value="NUCLEOSIDE TRIPHOSPHATE PYROPHOSPHOHYDROLASE"/>
    <property type="match status" value="1"/>
</dbReference>
<comment type="caution">
    <text evidence="2">The sequence shown here is derived from an EMBL/GenBank/DDBJ whole genome shotgun (WGS) entry which is preliminary data.</text>
</comment>
<dbReference type="GO" id="GO:0046052">
    <property type="term" value="P:UTP catabolic process"/>
    <property type="evidence" value="ECO:0007669"/>
    <property type="project" value="TreeGrafter"/>
</dbReference>